<dbReference type="Proteomes" id="UP000053599">
    <property type="component" value="Unassembled WGS sequence"/>
</dbReference>
<dbReference type="AlphaFoldDB" id="A0A0D1Y922"/>
<name>A0A0D1Y922_9EURO</name>
<organism evidence="1 2">
    <name type="scientific">Exophiala sideris</name>
    <dbReference type="NCBI Taxonomy" id="1016849"/>
    <lineage>
        <taxon>Eukaryota</taxon>
        <taxon>Fungi</taxon>
        <taxon>Dikarya</taxon>
        <taxon>Ascomycota</taxon>
        <taxon>Pezizomycotina</taxon>
        <taxon>Eurotiomycetes</taxon>
        <taxon>Chaetothyriomycetidae</taxon>
        <taxon>Chaetothyriales</taxon>
        <taxon>Herpotrichiellaceae</taxon>
        <taxon>Exophiala</taxon>
    </lineage>
</organism>
<dbReference type="HOGENOM" id="CLU_2469090_0_0_1"/>
<evidence type="ECO:0000313" key="2">
    <source>
        <dbReference type="Proteomes" id="UP000053599"/>
    </source>
</evidence>
<accession>A0A0D1Y922</accession>
<protein>
    <submittedName>
        <fullName evidence="1">Uncharacterized protein</fullName>
    </submittedName>
</protein>
<gene>
    <name evidence="1" type="ORF">PV11_09120</name>
</gene>
<sequence length="88" mass="9791">MTLHIRESGCEKGTFNVFKTAHKAFQPAADIHELPHSNYVFEVENVHGEMDKVEVDISLLNLTDSANGYSPSLKVSACSNVRWASELK</sequence>
<dbReference type="EMBL" id="KN846954">
    <property type="protein sequence ID" value="KIV77314.1"/>
    <property type="molecule type" value="Genomic_DNA"/>
</dbReference>
<proteinExistence type="predicted"/>
<evidence type="ECO:0000313" key="1">
    <source>
        <dbReference type="EMBL" id="KIV77314.1"/>
    </source>
</evidence>
<reference evidence="1 2" key="1">
    <citation type="submission" date="2015-01" db="EMBL/GenBank/DDBJ databases">
        <title>The Genome Sequence of Exophiala sideris CBS121828.</title>
        <authorList>
            <consortium name="The Broad Institute Genomics Platform"/>
            <person name="Cuomo C."/>
            <person name="de Hoog S."/>
            <person name="Gorbushina A."/>
            <person name="Stielow B."/>
            <person name="Teixiera M."/>
            <person name="Abouelleil A."/>
            <person name="Chapman S.B."/>
            <person name="Priest M."/>
            <person name="Young S.K."/>
            <person name="Wortman J."/>
            <person name="Nusbaum C."/>
            <person name="Birren B."/>
        </authorList>
    </citation>
    <scope>NUCLEOTIDE SEQUENCE [LARGE SCALE GENOMIC DNA]</scope>
    <source>
        <strain evidence="1 2">CBS 121828</strain>
    </source>
</reference>